<name>A0AA92C000_RHIRH</name>
<proteinExistence type="predicted"/>
<dbReference type="InterPro" id="IPR050266">
    <property type="entry name" value="AB_hydrolase_sf"/>
</dbReference>
<keyword evidence="3" id="KW-0378">Hydrolase</keyword>
<evidence type="ECO:0000313" key="3">
    <source>
        <dbReference type="EMBL" id="PVE50286.1"/>
    </source>
</evidence>
<reference evidence="3 4" key="1">
    <citation type="submission" date="2018-04" db="EMBL/GenBank/DDBJ databases">
        <authorList>
            <person name="Hagen T."/>
        </authorList>
    </citation>
    <scope>NUCLEOTIDE SEQUENCE [LARGE SCALE GENOMIC DNA]</scope>
    <source>
        <strain evidence="3 4">TPD7009</strain>
    </source>
</reference>
<organism evidence="3 4">
    <name type="scientific">Rhizobium rhizogenes</name>
    <name type="common">Agrobacterium rhizogenes</name>
    <dbReference type="NCBI Taxonomy" id="359"/>
    <lineage>
        <taxon>Bacteria</taxon>
        <taxon>Pseudomonadati</taxon>
        <taxon>Pseudomonadota</taxon>
        <taxon>Alphaproteobacteria</taxon>
        <taxon>Hyphomicrobiales</taxon>
        <taxon>Rhizobiaceae</taxon>
        <taxon>Rhizobium/Agrobacterium group</taxon>
        <taxon>Rhizobium</taxon>
    </lineage>
</organism>
<evidence type="ECO:0000259" key="2">
    <source>
        <dbReference type="Pfam" id="PF00561"/>
    </source>
</evidence>
<gene>
    <name evidence="3" type="ORF">DC430_21860</name>
</gene>
<dbReference type="GO" id="GO:0016787">
    <property type="term" value="F:hydrolase activity"/>
    <property type="evidence" value="ECO:0007669"/>
    <property type="project" value="UniProtKB-KW"/>
</dbReference>
<accession>A0AA92C000</accession>
<protein>
    <submittedName>
        <fullName evidence="3">Alpha/beta hydrolase</fullName>
    </submittedName>
</protein>
<feature type="domain" description="AB hydrolase-1" evidence="2">
    <location>
        <begin position="54"/>
        <end position="159"/>
    </location>
</feature>
<comment type="caution">
    <text evidence="3">The sequence shown here is derived from an EMBL/GenBank/DDBJ whole genome shotgun (WGS) entry which is preliminary data.</text>
</comment>
<dbReference type="Proteomes" id="UP000244335">
    <property type="component" value="Unassembled WGS sequence"/>
</dbReference>
<evidence type="ECO:0000256" key="1">
    <source>
        <dbReference type="SAM" id="MobiDB-lite"/>
    </source>
</evidence>
<dbReference type="AlphaFoldDB" id="A0AA92C000"/>
<dbReference type="Gene3D" id="3.40.50.1820">
    <property type="entry name" value="alpha/beta hydrolase"/>
    <property type="match status" value="1"/>
</dbReference>
<dbReference type="Pfam" id="PF00561">
    <property type="entry name" value="Abhydrolase_1"/>
    <property type="match status" value="1"/>
</dbReference>
<dbReference type="SUPFAM" id="SSF53474">
    <property type="entry name" value="alpha/beta-Hydrolases"/>
    <property type="match status" value="1"/>
</dbReference>
<sequence length="310" mass="33914">MWMVASCAIENVDHQQAGQGGRPRKTTGGGADMQKNFTTSDGAVLAYTDVGQGPALVMLPGWSQSAAMFRHQIEHFSATHRVVAVDFRGHGRSPDATRGFRIFRFAADIMELMKHEKIETATMLGWSMGASVLWAMIEIFGTSFINKLILVDEPATVMRQAGMSEEDILNAGALFDAATMIAIAEQIKGAEGAAARGAFLDGMITKGIPEDLKAWLLQENLRVNAVHIADLFVDHCSIDWSDIFTRIDRPTLVIGGRVSHVNPRSQEWIHAQIKGSRLVIFEEADGGAHFSFIESPARFNEVLAGFLAEQ</sequence>
<dbReference type="InterPro" id="IPR000073">
    <property type="entry name" value="AB_hydrolase_1"/>
</dbReference>
<feature type="region of interest" description="Disordered" evidence="1">
    <location>
        <begin position="14"/>
        <end position="33"/>
    </location>
</feature>
<dbReference type="InterPro" id="IPR029058">
    <property type="entry name" value="AB_hydrolase_fold"/>
</dbReference>
<dbReference type="EMBL" id="QDFR01000012">
    <property type="protein sequence ID" value="PVE50286.1"/>
    <property type="molecule type" value="Genomic_DNA"/>
</dbReference>
<evidence type="ECO:0000313" key="4">
    <source>
        <dbReference type="Proteomes" id="UP000244335"/>
    </source>
</evidence>
<dbReference type="PANTHER" id="PTHR43798">
    <property type="entry name" value="MONOACYLGLYCEROL LIPASE"/>
    <property type="match status" value="1"/>
</dbReference>